<comment type="caution">
    <text evidence="1">The sequence shown here is derived from an EMBL/GenBank/DDBJ whole genome shotgun (WGS) entry which is preliminary data.</text>
</comment>
<evidence type="ECO:0000313" key="2">
    <source>
        <dbReference type="Proteomes" id="UP001264980"/>
    </source>
</evidence>
<name>A0ABU1R8N6_9BACT</name>
<dbReference type="Proteomes" id="UP001264980">
    <property type="component" value="Unassembled WGS sequence"/>
</dbReference>
<accession>A0ABU1R8N6</accession>
<sequence length="112" mass="12682">MLWNILAGVGRNIESESVPGLEFEIRAVSLQEPGIVGTEKCSIRRIGLTYHVDLHAIVNDIFQYVMAAIWCTDYKTDYSETCQIWAILISILNPIFETTPATNTQFFPINML</sequence>
<evidence type="ECO:0000313" key="1">
    <source>
        <dbReference type="EMBL" id="MDR6809763.1"/>
    </source>
</evidence>
<gene>
    <name evidence="1" type="ORF">J2W84_006839</name>
</gene>
<reference evidence="1 2" key="1">
    <citation type="submission" date="2023-07" db="EMBL/GenBank/DDBJ databases">
        <title>Sorghum-associated microbial communities from plants grown in Nebraska, USA.</title>
        <authorList>
            <person name="Schachtman D."/>
        </authorList>
    </citation>
    <scope>NUCLEOTIDE SEQUENCE [LARGE SCALE GENOMIC DNA]</scope>
    <source>
        <strain evidence="1 2">BE57</strain>
    </source>
</reference>
<protein>
    <submittedName>
        <fullName evidence="1">Divalent metal cation (Fe/Co/Zn/Cd) transporter</fullName>
    </submittedName>
</protein>
<organism evidence="1 2">
    <name type="scientific">Dyadobacter fermentans</name>
    <dbReference type="NCBI Taxonomy" id="94254"/>
    <lineage>
        <taxon>Bacteria</taxon>
        <taxon>Pseudomonadati</taxon>
        <taxon>Bacteroidota</taxon>
        <taxon>Cytophagia</taxon>
        <taxon>Cytophagales</taxon>
        <taxon>Spirosomataceae</taxon>
        <taxon>Dyadobacter</taxon>
    </lineage>
</organism>
<keyword evidence="2" id="KW-1185">Reference proteome</keyword>
<dbReference type="EMBL" id="JAVDTI010000013">
    <property type="protein sequence ID" value="MDR6809763.1"/>
    <property type="molecule type" value="Genomic_DNA"/>
</dbReference>
<proteinExistence type="predicted"/>